<feature type="compositionally biased region" description="Gly residues" evidence="1">
    <location>
        <begin position="392"/>
        <end position="409"/>
    </location>
</feature>
<feature type="region of interest" description="Disordered" evidence="1">
    <location>
        <begin position="1"/>
        <end position="27"/>
    </location>
</feature>
<feature type="compositionally biased region" description="Basic and acidic residues" evidence="1">
    <location>
        <begin position="75"/>
        <end position="88"/>
    </location>
</feature>
<evidence type="ECO:0000313" key="2">
    <source>
        <dbReference type="EMBL" id="GLI69558.1"/>
    </source>
</evidence>
<feature type="region of interest" description="Disordered" evidence="1">
    <location>
        <begin position="75"/>
        <end position="140"/>
    </location>
</feature>
<proteinExistence type="predicted"/>
<dbReference type="InterPro" id="IPR005527">
    <property type="entry name" value="MinE"/>
</dbReference>
<feature type="compositionally biased region" description="Polar residues" evidence="1">
    <location>
        <begin position="124"/>
        <end position="135"/>
    </location>
</feature>
<dbReference type="EMBL" id="BSDZ01000086">
    <property type="protein sequence ID" value="GLI69558.1"/>
    <property type="molecule type" value="Genomic_DNA"/>
</dbReference>
<sequence>MGSQLPRGQPSSPRLPKVMPQQPAAPALNLFTQGRAFRASRRPRRVIINAFLFKLPSSSGGKGTNRSRESIVNRLSELRSRPDDDTRNPSHPHPQPRPEDDIRTDAQLNSEAMPGERPGPPAQRQLNPWPAQTSGGDEEGENLVQGMAMDGSASDGSLTPRSLRYLISDPKPEIKLLHRFKPGQGPRTERAFWRSFTDKCRLAWDVFFPPEPTAIARRKSAANAMSTWGSGGGSFGRIFQSRSKQFGGGGRSSGDGTVVNGLTAKQVVLSRLQMVLIADRCGVAPEHLLEMKSHTLNALAEYMGKDLDDDMSQLEVQVSALKPNGERLTMTIGFADMLGEEQLRDPIEYHYEQFEDDDDYFTPEEDGEGVADIAEAPTAGLKAARVRATPVPGGGEGAAAKGGGQGEGA</sequence>
<name>A0ABQ5SHY8_9CHLO</name>
<gene>
    <name evidence="2" type="ORF">VaNZ11_014194</name>
</gene>
<dbReference type="Proteomes" id="UP001165090">
    <property type="component" value="Unassembled WGS sequence"/>
</dbReference>
<comment type="caution">
    <text evidence="2">The sequence shown here is derived from an EMBL/GenBank/DDBJ whole genome shotgun (WGS) entry which is preliminary data.</text>
</comment>
<reference evidence="2 3" key="1">
    <citation type="journal article" date="2023" name="IScience">
        <title>Expanded male sex-determining region conserved during the evolution of homothallism in the green alga Volvox.</title>
        <authorList>
            <person name="Yamamoto K."/>
            <person name="Matsuzaki R."/>
            <person name="Mahakham W."/>
            <person name="Heman W."/>
            <person name="Sekimoto H."/>
            <person name="Kawachi M."/>
            <person name="Minakuchi Y."/>
            <person name="Toyoda A."/>
            <person name="Nozaki H."/>
        </authorList>
    </citation>
    <scope>NUCLEOTIDE SEQUENCE [LARGE SCALE GENOMIC DNA]</scope>
    <source>
        <strain evidence="2 3">NIES-4468</strain>
    </source>
</reference>
<accession>A0ABQ5SHY8</accession>
<feature type="region of interest" description="Disordered" evidence="1">
    <location>
        <begin position="381"/>
        <end position="409"/>
    </location>
</feature>
<evidence type="ECO:0000256" key="1">
    <source>
        <dbReference type="SAM" id="MobiDB-lite"/>
    </source>
</evidence>
<protein>
    <submittedName>
        <fullName evidence="2">Uncharacterized protein</fullName>
    </submittedName>
</protein>
<keyword evidence="3" id="KW-1185">Reference proteome</keyword>
<evidence type="ECO:0000313" key="3">
    <source>
        <dbReference type="Proteomes" id="UP001165090"/>
    </source>
</evidence>
<organism evidence="2 3">
    <name type="scientific">Volvox africanus</name>
    <dbReference type="NCBI Taxonomy" id="51714"/>
    <lineage>
        <taxon>Eukaryota</taxon>
        <taxon>Viridiplantae</taxon>
        <taxon>Chlorophyta</taxon>
        <taxon>core chlorophytes</taxon>
        <taxon>Chlorophyceae</taxon>
        <taxon>CS clade</taxon>
        <taxon>Chlamydomonadales</taxon>
        <taxon>Volvocaceae</taxon>
        <taxon>Volvox</taxon>
    </lineage>
</organism>
<dbReference type="Pfam" id="PF03776">
    <property type="entry name" value="MinE"/>
    <property type="match status" value="1"/>
</dbReference>